<evidence type="ECO:0000256" key="3">
    <source>
        <dbReference type="ARBA" id="ARBA00007438"/>
    </source>
</evidence>
<proteinExistence type="inferred from homology"/>
<comment type="catalytic activity">
    <reaction evidence="12">
        <text>tRNA(Phe) + L-phenylalanine + ATP = L-phenylalanyl-tRNA(Phe) + AMP + diphosphate + H(+)</text>
        <dbReference type="Rhea" id="RHEA:19413"/>
        <dbReference type="Rhea" id="RHEA-COMP:9668"/>
        <dbReference type="Rhea" id="RHEA-COMP:9699"/>
        <dbReference type="ChEBI" id="CHEBI:15378"/>
        <dbReference type="ChEBI" id="CHEBI:30616"/>
        <dbReference type="ChEBI" id="CHEBI:33019"/>
        <dbReference type="ChEBI" id="CHEBI:58095"/>
        <dbReference type="ChEBI" id="CHEBI:78442"/>
        <dbReference type="ChEBI" id="CHEBI:78531"/>
        <dbReference type="ChEBI" id="CHEBI:456215"/>
        <dbReference type="EC" id="6.1.1.20"/>
    </reaction>
</comment>
<feature type="binding site" evidence="12">
    <location>
        <position position="381"/>
    </location>
    <ligand>
        <name>Mg(2+)</name>
        <dbReference type="ChEBI" id="CHEBI:18420"/>
        <note>shared with alpha subunit</note>
    </ligand>
</feature>
<evidence type="ECO:0000313" key="14">
    <source>
        <dbReference type="EMBL" id="BBM83084.1"/>
    </source>
</evidence>
<dbReference type="SUPFAM" id="SSF56037">
    <property type="entry name" value="PheT/TilS domain"/>
    <property type="match status" value="1"/>
</dbReference>
<dbReference type="InterPro" id="IPR005147">
    <property type="entry name" value="tRNA_synthase_B5-dom"/>
</dbReference>
<dbReference type="SUPFAM" id="SSF55681">
    <property type="entry name" value="Class II aaRS and biotin synthetases"/>
    <property type="match status" value="1"/>
</dbReference>
<dbReference type="GO" id="GO:0004826">
    <property type="term" value="F:phenylalanine-tRNA ligase activity"/>
    <property type="evidence" value="ECO:0007669"/>
    <property type="project" value="UniProtKB-UniRule"/>
</dbReference>
<feature type="binding site" evidence="12">
    <location>
        <position position="382"/>
    </location>
    <ligand>
        <name>Mg(2+)</name>
        <dbReference type="ChEBI" id="CHEBI:18420"/>
        <note>shared with alpha subunit</note>
    </ligand>
</feature>
<dbReference type="HAMAP" id="MF_00284">
    <property type="entry name" value="Phe_tRNA_synth_beta2"/>
    <property type="match status" value="1"/>
</dbReference>
<dbReference type="InterPro" id="IPR005146">
    <property type="entry name" value="B3/B4_tRNA-bd"/>
</dbReference>
<keyword evidence="4 12" id="KW-0963">Cytoplasm</keyword>
<dbReference type="Pfam" id="PF03483">
    <property type="entry name" value="B3_4"/>
    <property type="match status" value="1"/>
</dbReference>
<keyword evidence="7 12" id="KW-0547">Nucleotide-binding</keyword>
<dbReference type="GO" id="GO:0005524">
    <property type="term" value="F:ATP binding"/>
    <property type="evidence" value="ECO:0007669"/>
    <property type="project" value="UniProtKB-UniRule"/>
</dbReference>
<evidence type="ECO:0000313" key="15">
    <source>
        <dbReference type="Proteomes" id="UP000326354"/>
    </source>
</evidence>
<dbReference type="FunFam" id="3.50.40.10:FF:000003">
    <property type="entry name" value="Phenylalanine--tRNA ligase beta subunit"/>
    <property type="match status" value="1"/>
</dbReference>
<gene>
    <name evidence="12" type="primary">pheT</name>
    <name evidence="14" type="ORF">UABAM_01434</name>
</gene>
<dbReference type="RefSeq" id="WP_151967302.1">
    <property type="nucleotide sequence ID" value="NZ_AP019860.1"/>
</dbReference>
<dbReference type="Proteomes" id="UP000326354">
    <property type="component" value="Chromosome"/>
</dbReference>
<evidence type="ECO:0000256" key="1">
    <source>
        <dbReference type="ARBA" id="ARBA00001946"/>
    </source>
</evidence>
<dbReference type="InterPro" id="IPR045864">
    <property type="entry name" value="aa-tRNA-synth_II/BPL/LPL"/>
</dbReference>
<evidence type="ECO:0000256" key="12">
    <source>
        <dbReference type="HAMAP-Rule" id="MF_00284"/>
    </source>
</evidence>
<dbReference type="GO" id="GO:0009328">
    <property type="term" value="C:phenylalanine-tRNA ligase complex"/>
    <property type="evidence" value="ECO:0007669"/>
    <property type="project" value="TreeGrafter"/>
</dbReference>
<evidence type="ECO:0000256" key="5">
    <source>
        <dbReference type="ARBA" id="ARBA00022598"/>
    </source>
</evidence>
<dbReference type="GO" id="GO:0003723">
    <property type="term" value="F:RNA binding"/>
    <property type="evidence" value="ECO:0007669"/>
    <property type="project" value="InterPro"/>
</dbReference>
<feature type="binding site" evidence="12">
    <location>
        <position position="372"/>
    </location>
    <ligand>
        <name>Mg(2+)</name>
        <dbReference type="ChEBI" id="CHEBI:18420"/>
        <note>shared with alpha subunit</note>
    </ligand>
</feature>
<protein>
    <recommendedName>
        <fullName evidence="12">Phenylalanine--tRNA ligase beta subunit</fullName>
        <ecNumber evidence="12">6.1.1.20</ecNumber>
    </recommendedName>
    <alternativeName>
        <fullName evidence="12">Phenylalanyl-tRNA synthetase beta subunit</fullName>
        <shortName evidence="12">PheRS</shortName>
    </alternativeName>
</protein>
<evidence type="ECO:0000256" key="6">
    <source>
        <dbReference type="ARBA" id="ARBA00022723"/>
    </source>
</evidence>
<keyword evidence="8 12" id="KW-0067">ATP-binding</keyword>
<dbReference type="SMART" id="SM00874">
    <property type="entry name" value="B5"/>
    <property type="match status" value="1"/>
</dbReference>
<dbReference type="InterPro" id="IPR022918">
    <property type="entry name" value="Phe_tRNA_ligase_beta2_arc"/>
</dbReference>
<dbReference type="PANTHER" id="PTHR10947:SF0">
    <property type="entry name" value="PHENYLALANINE--TRNA LIGASE BETA SUBUNIT"/>
    <property type="match status" value="1"/>
</dbReference>
<keyword evidence="9 12" id="KW-0460">Magnesium</keyword>
<evidence type="ECO:0000256" key="11">
    <source>
        <dbReference type="ARBA" id="ARBA00023146"/>
    </source>
</evidence>
<dbReference type="KEGG" id="uam:UABAM_01434"/>
<dbReference type="InterPro" id="IPR009061">
    <property type="entry name" value="DNA-bd_dom_put_sf"/>
</dbReference>
<dbReference type="SUPFAM" id="SSF46955">
    <property type="entry name" value="Putative DNA-binding domain"/>
    <property type="match status" value="2"/>
</dbReference>
<dbReference type="PANTHER" id="PTHR10947">
    <property type="entry name" value="PHENYLALANYL-TRNA SYNTHETASE BETA CHAIN AND LEUCINE-RICH REPEAT-CONTAINING PROTEIN 47"/>
    <property type="match status" value="1"/>
</dbReference>
<dbReference type="NCBIfam" id="TIGR00471">
    <property type="entry name" value="pheT_arch"/>
    <property type="match status" value="1"/>
</dbReference>
<dbReference type="Gene3D" id="3.50.40.10">
    <property type="entry name" value="Phenylalanyl-trna Synthetase, Chain B, domain 3"/>
    <property type="match status" value="1"/>
</dbReference>
<dbReference type="SMART" id="SM00873">
    <property type="entry name" value="B3_4"/>
    <property type="match status" value="1"/>
</dbReference>
<dbReference type="EC" id="6.1.1.20" evidence="12"/>
<dbReference type="Pfam" id="PF03484">
    <property type="entry name" value="B5"/>
    <property type="match status" value="1"/>
</dbReference>
<evidence type="ECO:0000256" key="10">
    <source>
        <dbReference type="ARBA" id="ARBA00022917"/>
    </source>
</evidence>
<evidence type="ECO:0000256" key="8">
    <source>
        <dbReference type="ARBA" id="ARBA00022840"/>
    </source>
</evidence>
<feature type="domain" description="B5" evidence="13">
    <location>
        <begin position="319"/>
        <end position="394"/>
    </location>
</feature>
<keyword evidence="5 12" id="KW-0436">Ligase</keyword>
<evidence type="ECO:0000256" key="9">
    <source>
        <dbReference type="ARBA" id="ARBA00022842"/>
    </source>
</evidence>
<dbReference type="InterPro" id="IPR020825">
    <property type="entry name" value="Phe-tRNA_synthase-like_B3/B4"/>
</dbReference>
<dbReference type="InterPro" id="IPR041616">
    <property type="entry name" value="PheRS_beta_core"/>
</dbReference>
<dbReference type="InterPro" id="IPR045060">
    <property type="entry name" value="Phe-tRNA-ligase_IIc_bsu"/>
</dbReference>
<name>A0A5S9IJX9_UABAM</name>
<evidence type="ECO:0000256" key="4">
    <source>
        <dbReference type="ARBA" id="ARBA00022490"/>
    </source>
</evidence>
<comment type="subunit">
    <text evidence="12">Tetramer of two alpha and two beta subunits.</text>
</comment>
<sequence>MPVIGISVKQLSDLLGQSITSEKLSDTLEYLGCDVDGMGKTIVYRCPNCGFFMEKQEHEEGPKRCTQCGHEQEEIFASVDEEETIRLDLLPARPDLFDAGGLSRTLKGYLGIEKGLAEFDLAPAQVDVFVSDELQREESYRPYIACAIVRIAAVDAKLLRTIMKLQENLHWGIGRDRKLASIGIYDLDTIKGPIYYKAVAPEELEFYPLGNAEEKMTPKQVLDKHPKGKAYAHLLENSKKYPLLIDSSGQVLSMPPIINSEETRVREGSTNLFIDVTGLTQTDVHKSLNTLVSSLVELGGSVELVNLVHGETKTTTPDLALRKIRINAERARRWLGINFTIPEFKELLEKMRFRVDGRFPNYEIYYPGFRTDIKHEVDIFEDLGIAYGYHNIQPKMVETLTVAQARPEELISEKARQIMLGLGYNEIMSLMLTTEANHFTKFQLTPGEDHAIIENPKLVEHNIVRCHLMTGLFESFVKNKRKPMPQKYFELGNVVHVGNEKHDTNTWEERRLCLAIIGPRASYAEIRSYVDGILSELGWTGTYSRSSHPSFIEGRCAEVEIATGKIVLGEIHPQVIVNFGLGNPIAVAEIPLAVLFK</sequence>
<keyword evidence="15" id="KW-1185">Reference proteome</keyword>
<dbReference type="AlphaFoldDB" id="A0A5S9IJX9"/>
<evidence type="ECO:0000259" key="13">
    <source>
        <dbReference type="PROSITE" id="PS51483"/>
    </source>
</evidence>
<dbReference type="InterPro" id="IPR004531">
    <property type="entry name" value="Phe-tRNA-synth_IIc_bsu_arc_euk"/>
</dbReference>
<dbReference type="Gene3D" id="3.30.56.10">
    <property type="match status" value="2"/>
</dbReference>
<dbReference type="Gene3D" id="3.30.930.10">
    <property type="entry name" value="Bira Bifunctional Protein, Domain 2"/>
    <property type="match status" value="1"/>
</dbReference>
<dbReference type="EMBL" id="AP019860">
    <property type="protein sequence ID" value="BBM83084.1"/>
    <property type="molecule type" value="Genomic_DNA"/>
</dbReference>
<reference evidence="14 15" key="1">
    <citation type="submission" date="2019-08" db="EMBL/GenBank/DDBJ databases">
        <title>Complete genome sequence of Candidatus Uab amorphum.</title>
        <authorList>
            <person name="Shiratori T."/>
            <person name="Suzuki S."/>
            <person name="Kakizawa Y."/>
            <person name="Ishida K."/>
        </authorList>
    </citation>
    <scope>NUCLEOTIDE SEQUENCE [LARGE SCALE GENOMIC DNA]</scope>
    <source>
        <strain evidence="14 15">SRT547</strain>
    </source>
</reference>
<comment type="cofactor">
    <cofactor evidence="1 12">
        <name>Mg(2+)</name>
        <dbReference type="ChEBI" id="CHEBI:18420"/>
    </cofactor>
</comment>
<evidence type="ECO:0000256" key="2">
    <source>
        <dbReference type="ARBA" id="ARBA00004496"/>
    </source>
</evidence>
<dbReference type="Pfam" id="PF17759">
    <property type="entry name" value="tRNA_synthFbeta"/>
    <property type="match status" value="1"/>
</dbReference>
<comment type="subcellular location">
    <subcellularLocation>
        <location evidence="2 12">Cytoplasm</location>
    </subcellularLocation>
</comment>
<dbReference type="PROSITE" id="PS51483">
    <property type="entry name" value="B5"/>
    <property type="match status" value="1"/>
</dbReference>
<comment type="similarity">
    <text evidence="3 12">Belongs to the phenylalanyl-tRNA synthetase beta subunit family. Type 2 subfamily.</text>
</comment>
<feature type="binding site" evidence="12">
    <location>
        <position position="378"/>
    </location>
    <ligand>
        <name>Mg(2+)</name>
        <dbReference type="ChEBI" id="CHEBI:18420"/>
        <note>shared with alpha subunit</note>
    </ligand>
</feature>
<keyword evidence="10 12" id="KW-0648">Protein biosynthesis</keyword>
<keyword evidence="11 12" id="KW-0030">Aminoacyl-tRNA synthetase</keyword>
<organism evidence="14 15">
    <name type="scientific">Uabimicrobium amorphum</name>
    <dbReference type="NCBI Taxonomy" id="2596890"/>
    <lineage>
        <taxon>Bacteria</taxon>
        <taxon>Pseudomonadati</taxon>
        <taxon>Planctomycetota</taxon>
        <taxon>Candidatus Uabimicrobiia</taxon>
        <taxon>Candidatus Uabimicrobiales</taxon>
        <taxon>Candidatus Uabimicrobiaceae</taxon>
        <taxon>Candidatus Uabimicrobium</taxon>
    </lineage>
</organism>
<accession>A0A5S9IJX9</accession>
<keyword evidence="6 12" id="KW-0479">Metal-binding</keyword>
<dbReference type="GO" id="GO:0006432">
    <property type="term" value="P:phenylalanyl-tRNA aminoacylation"/>
    <property type="evidence" value="ECO:0007669"/>
    <property type="project" value="UniProtKB-UniRule"/>
</dbReference>
<dbReference type="GO" id="GO:0000287">
    <property type="term" value="F:magnesium ion binding"/>
    <property type="evidence" value="ECO:0007669"/>
    <property type="project" value="InterPro"/>
</dbReference>
<dbReference type="OrthoDB" id="9805455at2"/>
<evidence type="ECO:0000256" key="7">
    <source>
        <dbReference type="ARBA" id="ARBA00022741"/>
    </source>
</evidence>